<comment type="caution">
    <text evidence="2">The sequence shown here is derived from an EMBL/GenBank/DDBJ whole genome shotgun (WGS) entry which is preliminary data.</text>
</comment>
<protein>
    <submittedName>
        <fullName evidence="2">Uncharacterized protein</fullName>
    </submittedName>
</protein>
<feature type="compositionally biased region" description="Basic and acidic residues" evidence="1">
    <location>
        <begin position="37"/>
        <end position="47"/>
    </location>
</feature>
<name>A0A318FE79_KLEOX</name>
<feature type="region of interest" description="Disordered" evidence="1">
    <location>
        <begin position="28"/>
        <end position="47"/>
    </location>
</feature>
<proteinExistence type="predicted"/>
<sequence length="75" mass="8754">MFFANSSRIYHVSGHLLRRREIDNQRPGRHGNILRCESGRPRQPDDHHRQNALITVLIMFIPSISKRQVLNVILA</sequence>
<gene>
    <name evidence="2" type="ORF">DET57_13056</name>
</gene>
<evidence type="ECO:0000313" key="3">
    <source>
        <dbReference type="Proteomes" id="UP000247485"/>
    </source>
</evidence>
<accession>A0A318FE79</accession>
<organism evidence="2 3">
    <name type="scientific">Klebsiella oxytoca</name>
    <dbReference type="NCBI Taxonomy" id="571"/>
    <lineage>
        <taxon>Bacteria</taxon>
        <taxon>Pseudomonadati</taxon>
        <taxon>Pseudomonadota</taxon>
        <taxon>Gammaproteobacteria</taxon>
        <taxon>Enterobacterales</taxon>
        <taxon>Enterobacteriaceae</taxon>
        <taxon>Klebsiella/Raoultella group</taxon>
        <taxon>Klebsiella</taxon>
    </lineage>
</organism>
<evidence type="ECO:0000313" key="2">
    <source>
        <dbReference type="EMBL" id="PXW36482.1"/>
    </source>
</evidence>
<evidence type="ECO:0000256" key="1">
    <source>
        <dbReference type="SAM" id="MobiDB-lite"/>
    </source>
</evidence>
<dbReference type="AlphaFoldDB" id="A0A318FE79"/>
<reference evidence="2 3" key="1">
    <citation type="submission" date="2018-05" db="EMBL/GenBank/DDBJ databases">
        <title>Freshwater and sediment microbial communities from various areas in North America, analyzing microbe dynamics in response to fracking.</title>
        <authorList>
            <person name="Lamendella R."/>
        </authorList>
    </citation>
    <scope>NUCLEOTIDE SEQUENCE [LARGE SCALE GENOMIC DNA]</scope>
    <source>
        <strain evidence="2 3">67</strain>
    </source>
</reference>
<dbReference type="Proteomes" id="UP000247485">
    <property type="component" value="Unassembled WGS sequence"/>
</dbReference>
<dbReference type="EMBL" id="QJJG01000030">
    <property type="protein sequence ID" value="PXW36482.1"/>
    <property type="molecule type" value="Genomic_DNA"/>
</dbReference>